<name>A0A176W9C1_MARPO</name>
<dbReference type="PANTHER" id="PTHR13437:SF2">
    <property type="entry name" value="NUCLEOPORIN P58_P45"/>
    <property type="match status" value="1"/>
</dbReference>
<evidence type="ECO:0000256" key="8">
    <source>
        <dbReference type="SAM" id="Coils"/>
    </source>
</evidence>
<sequence>MAKSESTMHLFTKEGYPVRYDTKWGDMHEESKNVLIAVQERMTQYREESEKLEQSVDLYKSKVYEENFEDRATHLRHVGFLCKPKLNRFSWEFFLEKELDEINAAVKRNQASLEALQTTKTILRNTETAVFCFKRLAIRVSEALKLRQNEGLSPHIPEVENLDFYSGLPNKPSQYLQETVSRFEKQLAAYRDHVKELEILFADHEVTGDNLQGPVSYVDSLYMTIQNAHQFLMHVAAKVEFLHQKVDRMRQIHLENLRHKGLNRNPFLEADRREDIQREIEARRMHPTSDTHLTPRAQPFGSSTQNPLLVRHLSQQSQLNYGIQYQRLLADKGNAWEAVHDHGNALRGLKKLHIPEIGTEGLVGHQMVAPTAMFQSDGNMLSSAPLEGSISLPHDQLQHFAAGAQDPPPVLKRTKPRSYRKKT</sequence>
<gene>
    <name evidence="10" type="ORF">AXG93_4003s1370</name>
</gene>
<evidence type="ECO:0000256" key="9">
    <source>
        <dbReference type="SAM" id="MobiDB-lite"/>
    </source>
</evidence>
<feature type="region of interest" description="Disordered" evidence="9">
    <location>
        <begin position="401"/>
        <end position="423"/>
    </location>
</feature>
<dbReference type="GO" id="GO:0015031">
    <property type="term" value="P:protein transport"/>
    <property type="evidence" value="ECO:0007669"/>
    <property type="project" value="UniProtKB-KW"/>
</dbReference>
<dbReference type="GO" id="GO:0005643">
    <property type="term" value="C:nuclear pore"/>
    <property type="evidence" value="ECO:0007669"/>
    <property type="project" value="UniProtKB-SubCell"/>
</dbReference>
<keyword evidence="3" id="KW-0509">mRNA transport</keyword>
<reference evidence="10" key="1">
    <citation type="submission" date="2016-03" db="EMBL/GenBank/DDBJ databases">
        <title>Mechanisms controlling the formation of the plant cell surface in tip-growing cells are functionally conserved among land plants.</title>
        <authorList>
            <person name="Honkanen S."/>
            <person name="Jones V.A."/>
            <person name="Morieri G."/>
            <person name="Champion C."/>
            <person name="Hetherington A.J."/>
            <person name="Kelly S."/>
            <person name="Saint-Marcoux D."/>
            <person name="Proust H."/>
            <person name="Prescott H."/>
            <person name="Dolan L."/>
        </authorList>
    </citation>
    <scope>NUCLEOTIDE SEQUENCE [LARGE SCALE GENOMIC DNA]</scope>
    <source>
        <tissue evidence="10">Whole gametophyte</tissue>
    </source>
</reference>
<evidence type="ECO:0000256" key="1">
    <source>
        <dbReference type="ARBA" id="ARBA00004567"/>
    </source>
</evidence>
<protein>
    <submittedName>
        <fullName evidence="10">Uncharacterized protein</fullName>
    </submittedName>
</protein>
<organism evidence="10 11">
    <name type="scientific">Marchantia polymorpha subsp. ruderalis</name>
    <dbReference type="NCBI Taxonomy" id="1480154"/>
    <lineage>
        <taxon>Eukaryota</taxon>
        <taxon>Viridiplantae</taxon>
        <taxon>Streptophyta</taxon>
        <taxon>Embryophyta</taxon>
        <taxon>Marchantiophyta</taxon>
        <taxon>Marchantiopsida</taxon>
        <taxon>Marchantiidae</taxon>
        <taxon>Marchantiales</taxon>
        <taxon>Marchantiaceae</taxon>
        <taxon>Marchantia</taxon>
    </lineage>
</organism>
<evidence type="ECO:0000256" key="2">
    <source>
        <dbReference type="ARBA" id="ARBA00022448"/>
    </source>
</evidence>
<keyword evidence="7" id="KW-0539">Nucleus</keyword>
<evidence type="ECO:0000313" key="10">
    <source>
        <dbReference type="EMBL" id="OAE29614.1"/>
    </source>
</evidence>
<dbReference type="Proteomes" id="UP000077202">
    <property type="component" value="Unassembled WGS sequence"/>
</dbReference>
<comment type="caution">
    <text evidence="10">The sequence shown here is derived from an EMBL/GenBank/DDBJ whole genome shotgun (WGS) entry which is preliminary data.</text>
</comment>
<keyword evidence="11" id="KW-1185">Reference proteome</keyword>
<keyword evidence="4" id="KW-0653">Protein transport</keyword>
<evidence type="ECO:0000256" key="5">
    <source>
        <dbReference type="ARBA" id="ARBA00023010"/>
    </source>
</evidence>
<feature type="compositionally biased region" description="Basic residues" evidence="9">
    <location>
        <begin position="412"/>
        <end position="423"/>
    </location>
</feature>
<proteinExistence type="predicted"/>
<keyword evidence="2" id="KW-0813">Transport</keyword>
<feature type="coiled-coil region" evidence="8">
    <location>
        <begin position="28"/>
        <end position="62"/>
    </location>
</feature>
<evidence type="ECO:0000313" key="11">
    <source>
        <dbReference type="Proteomes" id="UP000077202"/>
    </source>
</evidence>
<dbReference type="GO" id="GO:0051028">
    <property type="term" value="P:mRNA transport"/>
    <property type="evidence" value="ECO:0007669"/>
    <property type="project" value="UniProtKB-KW"/>
</dbReference>
<keyword evidence="6" id="KW-0906">Nuclear pore complex</keyword>
<dbReference type="EMBL" id="LVLJ01001437">
    <property type="protein sequence ID" value="OAE29614.1"/>
    <property type="molecule type" value="Genomic_DNA"/>
</dbReference>
<keyword evidence="5" id="KW-0811">Translocation</keyword>
<evidence type="ECO:0000256" key="6">
    <source>
        <dbReference type="ARBA" id="ARBA00023132"/>
    </source>
</evidence>
<evidence type="ECO:0000256" key="4">
    <source>
        <dbReference type="ARBA" id="ARBA00022927"/>
    </source>
</evidence>
<dbReference type="AlphaFoldDB" id="A0A176W9C1"/>
<dbReference type="GO" id="GO:0008139">
    <property type="term" value="F:nuclear localization sequence binding"/>
    <property type="evidence" value="ECO:0007669"/>
    <property type="project" value="InterPro"/>
</dbReference>
<keyword evidence="8" id="KW-0175">Coiled coil</keyword>
<dbReference type="GO" id="GO:0017056">
    <property type="term" value="F:structural constituent of nuclear pore"/>
    <property type="evidence" value="ECO:0007669"/>
    <property type="project" value="InterPro"/>
</dbReference>
<dbReference type="InterPro" id="IPR024882">
    <property type="entry name" value="NUP58/p45/49"/>
</dbReference>
<comment type="subcellular location">
    <subcellularLocation>
        <location evidence="1">Nucleus</location>
        <location evidence="1">Nuclear pore complex</location>
    </subcellularLocation>
</comment>
<dbReference type="PANTHER" id="PTHR13437">
    <property type="entry name" value="NUCLEOPORIN P58/P45 NUCLEOPORIN-LIKE PROTEIN 1"/>
    <property type="match status" value="1"/>
</dbReference>
<evidence type="ECO:0000256" key="3">
    <source>
        <dbReference type="ARBA" id="ARBA00022816"/>
    </source>
</evidence>
<accession>A0A176W9C1</accession>
<evidence type="ECO:0000256" key="7">
    <source>
        <dbReference type="ARBA" id="ARBA00023242"/>
    </source>
</evidence>
<dbReference type="Gene3D" id="6.10.140.1350">
    <property type="match status" value="1"/>
</dbReference>